<feature type="signal peptide" evidence="7">
    <location>
        <begin position="1"/>
        <end position="27"/>
    </location>
</feature>
<protein>
    <submittedName>
        <fullName evidence="9">C-type cytochrome</fullName>
    </submittedName>
</protein>
<keyword evidence="5 6" id="KW-0408">Iron</keyword>
<keyword evidence="4" id="KW-0249">Electron transport</keyword>
<comment type="caution">
    <text evidence="9">The sequence shown here is derived from an EMBL/GenBank/DDBJ whole genome shotgun (WGS) entry which is preliminary data.</text>
</comment>
<dbReference type="PANTHER" id="PTHR33751:SF9">
    <property type="entry name" value="CYTOCHROME C4"/>
    <property type="match status" value="1"/>
</dbReference>
<dbReference type="InterPro" id="IPR009056">
    <property type="entry name" value="Cyt_c-like_dom"/>
</dbReference>
<dbReference type="PROSITE" id="PS51007">
    <property type="entry name" value="CYTC"/>
    <property type="match status" value="1"/>
</dbReference>
<keyword evidence="10" id="KW-1185">Reference proteome</keyword>
<evidence type="ECO:0000256" key="6">
    <source>
        <dbReference type="PROSITE-ProRule" id="PRU00433"/>
    </source>
</evidence>
<keyword evidence="3 6" id="KW-0479">Metal-binding</keyword>
<evidence type="ECO:0000256" key="3">
    <source>
        <dbReference type="ARBA" id="ARBA00022723"/>
    </source>
</evidence>
<dbReference type="EMBL" id="JBHSLU010000022">
    <property type="protein sequence ID" value="MFC5505831.1"/>
    <property type="molecule type" value="Genomic_DNA"/>
</dbReference>
<dbReference type="SUPFAM" id="SSF46626">
    <property type="entry name" value="Cytochrome c"/>
    <property type="match status" value="1"/>
</dbReference>
<dbReference type="Gene3D" id="1.10.760.10">
    <property type="entry name" value="Cytochrome c-like domain"/>
    <property type="match status" value="1"/>
</dbReference>
<evidence type="ECO:0000256" key="2">
    <source>
        <dbReference type="ARBA" id="ARBA00022617"/>
    </source>
</evidence>
<evidence type="ECO:0000313" key="10">
    <source>
        <dbReference type="Proteomes" id="UP001596060"/>
    </source>
</evidence>
<evidence type="ECO:0000256" key="5">
    <source>
        <dbReference type="ARBA" id="ARBA00023004"/>
    </source>
</evidence>
<evidence type="ECO:0000313" key="9">
    <source>
        <dbReference type="EMBL" id="MFC5505831.1"/>
    </source>
</evidence>
<keyword evidence="1" id="KW-0813">Transport</keyword>
<gene>
    <name evidence="9" type="ORF">ACFPN9_11220</name>
</gene>
<feature type="chain" id="PRO_5046517692" evidence="7">
    <location>
        <begin position="28"/>
        <end position="105"/>
    </location>
</feature>
<dbReference type="PANTHER" id="PTHR33751">
    <property type="entry name" value="CBB3-TYPE CYTOCHROME C OXIDASE SUBUNIT FIXP"/>
    <property type="match status" value="1"/>
</dbReference>
<proteinExistence type="predicted"/>
<dbReference type="Proteomes" id="UP001596060">
    <property type="component" value="Unassembled WGS sequence"/>
</dbReference>
<accession>A0ABW0NZ76</accession>
<dbReference type="InterPro" id="IPR036909">
    <property type="entry name" value="Cyt_c-like_dom_sf"/>
</dbReference>
<dbReference type="Pfam" id="PF00034">
    <property type="entry name" value="Cytochrom_C"/>
    <property type="match status" value="1"/>
</dbReference>
<keyword evidence="7" id="KW-0732">Signal</keyword>
<evidence type="ECO:0000256" key="4">
    <source>
        <dbReference type="ARBA" id="ARBA00022982"/>
    </source>
</evidence>
<reference evidence="10" key="1">
    <citation type="journal article" date="2019" name="Int. J. Syst. Evol. Microbiol.">
        <title>The Global Catalogue of Microorganisms (GCM) 10K type strain sequencing project: providing services to taxonomists for standard genome sequencing and annotation.</title>
        <authorList>
            <consortium name="The Broad Institute Genomics Platform"/>
            <consortium name="The Broad Institute Genome Sequencing Center for Infectious Disease"/>
            <person name="Wu L."/>
            <person name="Ma J."/>
        </authorList>
    </citation>
    <scope>NUCLEOTIDE SEQUENCE [LARGE SCALE GENOMIC DNA]</scope>
    <source>
        <strain evidence="10">CCUG 43117</strain>
    </source>
</reference>
<name>A0ABW0NZ76_9HYPH</name>
<keyword evidence="2 6" id="KW-0349">Heme</keyword>
<dbReference type="InterPro" id="IPR050597">
    <property type="entry name" value="Cytochrome_c_Oxidase_Subunit"/>
</dbReference>
<evidence type="ECO:0000256" key="7">
    <source>
        <dbReference type="SAM" id="SignalP"/>
    </source>
</evidence>
<organism evidence="9 10">
    <name type="scientific">Bosea massiliensis</name>
    <dbReference type="NCBI Taxonomy" id="151419"/>
    <lineage>
        <taxon>Bacteria</taxon>
        <taxon>Pseudomonadati</taxon>
        <taxon>Pseudomonadota</taxon>
        <taxon>Alphaproteobacteria</taxon>
        <taxon>Hyphomicrobiales</taxon>
        <taxon>Boseaceae</taxon>
        <taxon>Bosea</taxon>
    </lineage>
</organism>
<evidence type="ECO:0000259" key="8">
    <source>
        <dbReference type="PROSITE" id="PS51007"/>
    </source>
</evidence>
<feature type="domain" description="Cytochrome c" evidence="8">
    <location>
        <begin position="18"/>
        <end position="103"/>
    </location>
</feature>
<sequence length="105" mass="11371">MRQDRALAWGAAIVLAATVAAAGAALAEPRGSVIEECAACHGLDGIARDTEVPHLAGQNERYLFNQMMAFRSGKRTHKEMRYMARHMSGQEIAALAAYYAALPPR</sequence>
<evidence type="ECO:0000256" key="1">
    <source>
        <dbReference type="ARBA" id="ARBA00022448"/>
    </source>
</evidence>
<dbReference type="RefSeq" id="WP_245282376.1">
    <property type="nucleotide sequence ID" value="NZ_JBHSLU010000022.1"/>
</dbReference>